<comment type="caution">
    <text evidence="1">The sequence shown here is derived from an EMBL/GenBank/DDBJ whole genome shotgun (WGS) entry which is preliminary data.</text>
</comment>
<reference evidence="1" key="1">
    <citation type="submission" date="2020-04" db="EMBL/GenBank/DDBJ databases">
        <authorList>
            <person name="Alioto T."/>
            <person name="Alioto T."/>
            <person name="Gomez Garrido J."/>
        </authorList>
    </citation>
    <scope>NUCLEOTIDE SEQUENCE</scope>
    <source>
        <strain evidence="1">A484AB</strain>
    </source>
</reference>
<dbReference type="AlphaFoldDB" id="A0A6S7JYZ5"/>
<organism evidence="1 2">
    <name type="scientific">Paramuricea clavata</name>
    <name type="common">Red gorgonian</name>
    <name type="synonym">Violescent sea-whip</name>
    <dbReference type="NCBI Taxonomy" id="317549"/>
    <lineage>
        <taxon>Eukaryota</taxon>
        <taxon>Metazoa</taxon>
        <taxon>Cnidaria</taxon>
        <taxon>Anthozoa</taxon>
        <taxon>Octocorallia</taxon>
        <taxon>Malacalcyonacea</taxon>
        <taxon>Plexauridae</taxon>
        <taxon>Paramuricea</taxon>
    </lineage>
</organism>
<sequence length="329" mass="37982">MAVPEIIERLDVFTETGALISELLNINTSTKLSGIRNLLLGAEKIEELVGSNFVFLKKHAPISNKQEEFVALCRVVENGKDAKAKFLYLRLTDKLTCKDGSAVPCPYSAEEIQLSEGIEREKRTYWNKRIQDFARDLHEQRRTKHEVYGIIDVEWVHKKSDLLKVMYDKAIRFLGEKDMELSVSQSQTSSKANTKSKFVCREMELAKNYEELCKAEFELKTCYQKIEDIHAKKKDFDVSNKSEKTKWSRKLEELEMAFDKHFTKSKQQQAALLKCLQVVDKAKSMTLSNEMPCTDLTADVDETIDEEDVEKIANDIKNDYFVEEMCESD</sequence>
<accession>A0A6S7JYZ5</accession>
<keyword evidence="2" id="KW-1185">Reference proteome</keyword>
<evidence type="ECO:0000313" key="2">
    <source>
        <dbReference type="Proteomes" id="UP001152795"/>
    </source>
</evidence>
<dbReference type="Proteomes" id="UP001152795">
    <property type="component" value="Unassembled WGS sequence"/>
</dbReference>
<gene>
    <name evidence="1" type="ORF">PACLA_8A000062</name>
</gene>
<name>A0A6S7JYZ5_PARCT</name>
<proteinExistence type="predicted"/>
<protein>
    <submittedName>
        <fullName evidence="1">Uncharacterized protein</fullName>
    </submittedName>
</protein>
<dbReference type="EMBL" id="CACRXK020011302">
    <property type="protein sequence ID" value="CAB4021171.1"/>
    <property type="molecule type" value="Genomic_DNA"/>
</dbReference>
<evidence type="ECO:0000313" key="1">
    <source>
        <dbReference type="EMBL" id="CAB4021171.1"/>
    </source>
</evidence>